<feature type="region of interest" description="Disordered" evidence="1">
    <location>
        <begin position="149"/>
        <end position="200"/>
    </location>
</feature>
<proteinExistence type="predicted"/>
<dbReference type="Proteomes" id="UP000230233">
    <property type="component" value="Chromosome X"/>
</dbReference>
<comment type="caution">
    <text evidence="2">The sequence shown here is derived from an EMBL/GenBank/DDBJ whole genome shotgun (WGS) entry which is preliminary data.</text>
</comment>
<dbReference type="EMBL" id="PDUG01000006">
    <property type="protein sequence ID" value="PIC16781.1"/>
    <property type="molecule type" value="Genomic_DNA"/>
</dbReference>
<feature type="compositionally biased region" description="Basic and acidic residues" evidence="1">
    <location>
        <begin position="190"/>
        <end position="200"/>
    </location>
</feature>
<organism evidence="2 3">
    <name type="scientific">Caenorhabditis nigoni</name>
    <dbReference type="NCBI Taxonomy" id="1611254"/>
    <lineage>
        <taxon>Eukaryota</taxon>
        <taxon>Metazoa</taxon>
        <taxon>Ecdysozoa</taxon>
        <taxon>Nematoda</taxon>
        <taxon>Chromadorea</taxon>
        <taxon>Rhabditida</taxon>
        <taxon>Rhabditina</taxon>
        <taxon>Rhabditomorpha</taxon>
        <taxon>Rhabditoidea</taxon>
        <taxon>Rhabditidae</taxon>
        <taxon>Peloderinae</taxon>
        <taxon>Caenorhabditis</taxon>
    </lineage>
</organism>
<keyword evidence="3" id="KW-1185">Reference proteome</keyword>
<protein>
    <submittedName>
        <fullName evidence="2">Uncharacterized protein</fullName>
    </submittedName>
</protein>
<reference evidence="3" key="1">
    <citation type="submission" date="2017-10" db="EMBL/GenBank/DDBJ databases">
        <title>Rapid genome shrinkage in a self-fertile nematode reveals novel sperm competition proteins.</title>
        <authorList>
            <person name="Yin D."/>
            <person name="Schwarz E.M."/>
            <person name="Thomas C.G."/>
            <person name="Felde R.L."/>
            <person name="Korf I.F."/>
            <person name="Cutter A.D."/>
            <person name="Schartner C.M."/>
            <person name="Ralston E.J."/>
            <person name="Meyer B.J."/>
            <person name="Haag E.S."/>
        </authorList>
    </citation>
    <scope>NUCLEOTIDE SEQUENCE [LARGE SCALE GENOMIC DNA]</scope>
    <source>
        <strain evidence="3">JU1422</strain>
    </source>
</reference>
<evidence type="ECO:0000256" key="1">
    <source>
        <dbReference type="SAM" id="MobiDB-lite"/>
    </source>
</evidence>
<evidence type="ECO:0000313" key="3">
    <source>
        <dbReference type="Proteomes" id="UP000230233"/>
    </source>
</evidence>
<feature type="compositionally biased region" description="Low complexity" evidence="1">
    <location>
        <begin position="167"/>
        <end position="176"/>
    </location>
</feature>
<name>A0A2G5SPI8_9PELO</name>
<dbReference type="OrthoDB" id="5872417at2759"/>
<dbReference type="AlphaFoldDB" id="A0A2G5SPI8"/>
<gene>
    <name evidence="2" type="primary">Cni-C05C9.2</name>
    <name evidence="2" type="synonym">Cnig_chr_X.g23259</name>
    <name evidence="2" type="ORF">B9Z55_023259</name>
</gene>
<evidence type="ECO:0000313" key="2">
    <source>
        <dbReference type="EMBL" id="PIC16781.1"/>
    </source>
</evidence>
<sequence length="200" mass="22540">MYIAPHSYYPLNEKTSVAQHDIDAQNEPLLQVRGGGGRCGGNSQEFVEPQMPKLPEEFQAMTLGSTRAKPQITKNADTTTIYFDNPVWDDAKFRHELLDSDDDRYSLGLGQAPYIMADEDTLDGLLRDTYHESTSNPIAHSKKDETILSSDDENDYSTLNLRRHDQPGPSRPSARTPRTRTPRARTPGVKYEKSILDLDD</sequence>
<accession>A0A2G5SPI8</accession>